<sequence length="227" mass="26756">MNTTDLKIGEYEQKLDRIINTIRNRFETKTKSISENVKSFRARINALEENQKHTVEGIEKLKRSIKEYEKKLLETRDPSILEREKELRRELEDRQSQADKLVEAIGQLKDLIQKMQEEKKSVEIERKSTQAIFQVRGCITHTGLSIEPISEDEEYDRIRFTYRRLNPARPKITYSFILNIAESSIYSVSDCVPNIPNIQHEVDELNKSRNLFAFMIRVRLLLEALTK</sequence>
<dbReference type="GO" id="GO:0007059">
    <property type="term" value="P:chromosome segregation"/>
    <property type="evidence" value="ECO:0007669"/>
    <property type="project" value="InterPro"/>
</dbReference>
<comment type="subunit">
    <text evidence="9">Component of the NDC80 complex.</text>
</comment>
<evidence type="ECO:0000256" key="6">
    <source>
        <dbReference type="ARBA" id="ARBA00023054"/>
    </source>
</evidence>
<keyword evidence="7 9" id="KW-0131">Cell cycle</keyword>
<evidence type="ECO:0000256" key="9">
    <source>
        <dbReference type="RuleBase" id="RU367150"/>
    </source>
</evidence>
<dbReference type="OMA" id="KCISKQA"/>
<dbReference type="InterPro" id="IPR013255">
    <property type="entry name" value="Spc25_C"/>
</dbReference>
<name>A0A1X0S7B7_RHIZD</name>
<evidence type="ECO:0000313" key="12">
    <source>
        <dbReference type="EMBL" id="ORE20196.1"/>
    </source>
</evidence>
<keyword evidence="6 10" id="KW-0175">Coiled coil</keyword>
<accession>A0A1X0S7B7</accession>
<feature type="coiled-coil region" evidence="10">
    <location>
        <begin position="81"/>
        <end position="132"/>
    </location>
</feature>
<evidence type="ECO:0000256" key="5">
    <source>
        <dbReference type="ARBA" id="ARBA00022838"/>
    </source>
</evidence>
<dbReference type="InterPro" id="IPR045143">
    <property type="entry name" value="Spc25"/>
</dbReference>
<dbReference type="Pfam" id="PF08234">
    <property type="entry name" value="Spindle_Spc25"/>
    <property type="match status" value="1"/>
</dbReference>
<reference evidence="12 13" key="1">
    <citation type="journal article" date="2016" name="Proc. Natl. Acad. Sci. U.S.A.">
        <title>Lipid metabolic changes in an early divergent fungus govern the establishment of a mutualistic symbiosis with endobacteria.</title>
        <authorList>
            <person name="Lastovetsky O.A."/>
            <person name="Gaspar M.L."/>
            <person name="Mondo S.J."/>
            <person name="LaButti K.M."/>
            <person name="Sandor L."/>
            <person name="Grigoriev I.V."/>
            <person name="Henry S.A."/>
            <person name="Pawlowska T.E."/>
        </authorList>
    </citation>
    <scope>NUCLEOTIDE SEQUENCE [LARGE SCALE GENOMIC DNA]</scope>
    <source>
        <strain evidence="12 13">ATCC 11559</strain>
    </source>
</reference>
<comment type="similarity">
    <text evidence="1 9">Belongs to the SPC25 family.</text>
</comment>
<organism evidence="12 13">
    <name type="scientific">Rhizopus microsporus</name>
    <dbReference type="NCBI Taxonomy" id="58291"/>
    <lineage>
        <taxon>Eukaryota</taxon>
        <taxon>Fungi</taxon>
        <taxon>Fungi incertae sedis</taxon>
        <taxon>Mucoromycota</taxon>
        <taxon>Mucoromycotina</taxon>
        <taxon>Mucoromycetes</taxon>
        <taxon>Mucorales</taxon>
        <taxon>Mucorineae</taxon>
        <taxon>Rhizopodaceae</taxon>
        <taxon>Rhizopus</taxon>
    </lineage>
</organism>
<comment type="function">
    <text evidence="9">Acts as a component of the essential kinetochore-associated NDC80 complex, which is required for chromosome segregation and spindle checkpoint activity.</text>
</comment>
<comment type="subcellular location">
    <subcellularLocation>
        <location evidence="9">Nucleus</location>
    </subcellularLocation>
    <subcellularLocation>
        <location evidence="9">Chromosome</location>
        <location evidence="9">Centromere</location>
        <location evidence="9">Kinetochore</location>
    </subcellularLocation>
</comment>
<dbReference type="EMBL" id="KV921298">
    <property type="protein sequence ID" value="ORE20196.1"/>
    <property type="molecule type" value="Genomic_DNA"/>
</dbReference>
<dbReference type="AlphaFoldDB" id="A0A1X0S7B7"/>
<dbReference type="GO" id="GO:0005634">
    <property type="term" value="C:nucleus"/>
    <property type="evidence" value="ECO:0007669"/>
    <property type="project" value="UniProtKB-SubCell"/>
</dbReference>
<keyword evidence="4 9" id="KW-0498">Mitosis</keyword>
<dbReference type="VEuPathDB" id="FungiDB:BCV72DRAFT_216878"/>
<dbReference type="Gene3D" id="3.30.457.50">
    <property type="entry name" value="Chromosome segregation protein Spc25"/>
    <property type="match status" value="1"/>
</dbReference>
<keyword evidence="9" id="KW-0539">Nucleus</keyword>
<dbReference type="GO" id="GO:0031262">
    <property type="term" value="C:Ndc80 complex"/>
    <property type="evidence" value="ECO:0007669"/>
    <property type="project" value="InterPro"/>
</dbReference>
<evidence type="ECO:0000256" key="2">
    <source>
        <dbReference type="ARBA" id="ARBA00022454"/>
    </source>
</evidence>
<evidence type="ECO:0000256" key="7">
    <source>
        <dbReference type="ARBA" id="ARBA00023306"/>
    </source>
</evidence>
<dbReference type="PANTHER" id="PTHR14281:SF0">
    <property type="entry name" value="KINETOCHORE PROTEIN SPC25"/>
    <property type="match status" value="1"/>
</dbReference>
<gene>
    <name evidence="12" type="ORF">BCV71DRAFT_176293</name>
</gene>
<feature type="domain" description="Chromosome segregation protein Spc25 C-terminal" evidence="11">
    <location>
        <begin position="155"/>
        <end position="221"/>
    </location>
</feature>
<evidence type="ECO:0000256" key="3">
    <source>
        <dbReference type="ARBA" id="ARBA00022618"/>
    </source>
</evidence>
<evidence type="ECO:0000256" key="4">
    <source>
        <dbReference type="ARBA" id="ARBA00022776"/>
    </source>
</evidence>
<evidence type="ECO:0000259" key="11">
    <source>
        <dbReference type="Pfam" id="PF08234"/>
    </source>
</evidence>
<protein>
    <recommendedName>
        <fullName evidence="9">Kinetochore protein SPC25</fullName>
    </recommendedName>
</protein>
<evidence type="ECO:0000256" key="1">
    <source>
        <dbReference type="ARBA" id="ARBA00006379"/>
    </source>
</evidence>
<keyword evidence="8 9" id="KW-0137">Centromere</keyword>
<evidence type="ECO:0000256" key="10">
    <source>
        <dbReference type="SAM" id="Coils"/>
    </source>
</evidence>
<keyword evidence="3 9" id="KW-0132">Cell division</keyword>
<keyword evidence="5 9" id="KW-0995">Kinetochore</keyword>
<dbReference type="CDD" id="cd23784">
    <property type="entry name" value="RWD_Spc25"/>
    <property type="match status" value="1"/>
</dbReference>
<evidence type="ECO:0000313" key="13">
    <source>
        <dbReference type="Proteomes" id="UP000242381"/>
    </source>
</evidence>
<dbReference type="PANTHER" id="PTHR14281">
    <property type="entry name" value="KINETOCHORE PROTEIN SPC25-RELATED"/>
    <property type="match status" value="1"/>
</dbReference>
<dbReference type="GO" id="GO:0051301">
    <property type="term" value="P:cell division"/>
    <property type="evidence" value="ECO:0007669"/>
    <property type="project" value="UniProtKB-UniRule"/>
</dbReference>
<dbReference type="Proteomes" id="UP000242381">
    <property type="component" value="Unassembled WGS sequence"/>
</dbReference>
<keyword evidence="2 9" id="KW-0158">Chromosome</keyword>
<proteinExistence type="inferred from homology"/>
<evidence type="ECO:0000256" key="8">
    <source>
        <dbReference type="ARBA" id="ARBA00023328"/>
    </source>
</evidence>